<dbReference type="EMBL" id="SPUK01000024">
    <property type="protein sequence ID" value="TQV90648.1"/>
    <property type="molecule type" value="Genomic_DNA"/>
</dbReference>
<accession>A0A545VKG6</accession>
<keyword evidence="2" id="KW-1133">Transmembrane helix</keyword>
<organism evidence="3 4">
    <name type="scientific">Cordyceps javanica</name>
    <dbReference type="NCBI Taxonomy" id="43265"/>
    <lineage>
        <taxon>Eukaryota</taxon>
        <taxon>Fungi</taxon>
        <taxon>Dikarya</taxon>
        <taxon>Ascomycota</taxon>
        <taxon>Pezizomycotina</taxon>
        <taxon>Sordariomycetes</taxon>
        <taxon>Hypocreomycetidae</taxon>
        <taxon>Hypocreales</taxon>
        <taxon>Cordycipitaceae</taxon>
        <taxon>Cordyceps</taxon>
    </lineage>
</organism>
<keyword evidence="4" id="KW-1185">Reference proteome</keyword>
<dbReference type="AlphaFoldDB" id="A0A545VKG6"/>
<evidence type="ECO:0000313" key="4">
    <source>
        <dbReference type="Proteomes" id="UP000315783"/>
    </source>
</evidence>
<keyword evidence="2" id="KW-0472">Membrane</keyword>
<evidence type="ECO:0000313" key="3">
    <source>
        <dbReference type="EMBL" id="TQV90648.1"/>
    </source>
</evidence>
<name>A0A545VKG6_9HYPO</name>
<proteinExistence type="predicted"/>
<dbReference type="OrthoDB" id="5215647at2759"/>
<feature type="transmembrane region" description="Helical" evidence="2">
    <location>
        <begin position="171"/>
        <end position="188"/>
    </location>
</feature>
<gene>
    <name evidence="3" type="ORF">IF1G_10600</name>
</gene>
<sequence length="288" mass="32814">MDHSSKLTEMDPMPIWSPAPSDHGARRSRSPLVPSSGFADNPSEGMALRLGPEGQIPDHPGSVAAFGPPMSQPMPPPPQQQMFAPPPTGPMPMAPAYMQGQEKRDIRTLRQSCQQNFREYLALQQQYRQFGGNVSDRLRSQTDLVLSDLLSLQLEVRDLARAAQNHRWRKWLMGGIFASFIPLVRRIFRRNDDEGSKVASNDTEYAFHRSKNILARIKDSVFGVGRLASIAFFVFAALYIFQNEVSLRVAKTTQKRIRQLSDRIHEGDYTLEERDLRVLEGWRWRILL</sequence>
<feature type="transmembrane region" description="Helical" evidence="2">
    <location>
        <begin position="221"/>
        <end position="241"/>
    </location>
</feature>
<protein>
    <submittedName>
        <fullName evidence="3">DUF890 domain-containing protein</fullName>
    </submittedName>
</protein>
<reference evidence="3 4" key="1">
    <citation type="journal article" date="2019" name="Appl. Microbiol. Biotechnol.">
        <title>Genome sequence of Isaria javanica and comparative genome analysis insights into family S53 peptidase evolution in fungal entomopathogens.</title>
        <authorList>
            <person name="Lin R."/>
            <person name="Zhang X."/>
            <person name="Xin B."/>
            <person name="Zou M."/>
            <person name="Gao Y."/>
            <person name="Qin F."/>
            <person name="Hu Q."/>
            <person name="Xie B."/>
            <person name="Cheng X."/>
        </authorList>
    </citation>
    <scope>NUCLEOTIDE SEQUENCE [LARGE SCALE GENOMIC DNA]</scope>
    <source>
        <strain evidence="3 4">IJ1G</strain>
    </source>
</reference>
<evidence type="ECO:0000256" key="1">
    <source>
        <dbReference type="SAM" id="MobiDB-lite"/>
    </source>
</evidence>
<dbReference type="Proteomes" id="UP000315783">
    <property type="component" value="Unassembled WGS sequence"/>
</dbReference>
<comment type="caution">
    <text evidence="3">The sequence shown here is derived from an EMBL/GenBank/DDBJ whole genome shotgun (WGS) entry which is preliminary data.</text>
</comment>
<feature type="region of interest" description="Disordered" evidence="1">
    <location>
        <begin position="1"/>
        <end position="80"/>
    </location>
</feature>
<keyword evidence="2" id="KW-0812">Transmembrane</keyword>
<feature type="compositionally biased region" description="Pro residues" evidence="1">
    <location>
        <begin position="70"/>
        <end position="80"/>
    </location>
</feature>
<dbReference type="STRING" id="43265.A0A545VKG6"/>
<evidence type="ECO:0000256" key="2">
    <source>
        <dbReference type="SAM" id="Phobius"/>
    </source>
</evidence>